<reference evidence="2 3" key="1">
    <citation type="submission" date="2019-09" db="EMBL/GenBank/DDBJ databases">
        <authorList>
            <person name="Duangmal K."/>
            <person name="Teo W.F.A."/>
            <person name="Lipun K."/>
        </authorList>
    </citation>
    <scope>NUCLEOTIDE SEQUENCE [LARGE SCALE GENOMIC DNA]</scope>
    <source>
        <strain evidence="2 3">K1PN6</strain>
    </source>
</reference>
<dbReference type="AlphaFoldDB" id="A0A5N8WJ38"/>
<accession>A0A5N8WJ38</accession>
<comment type="caution">
    <text evidence="2">The sequence shown here is derived from an EMBL/GenBank/DDBJ whole genome shotgun (WGS) entry which is preliminary data.</text>
</comment>
<dbReference type="Proteomes" id="UP000373149">
    <property type="component" value="Unassembled WGS sequence"/>
</dbReference>
<organism evidence="2 3">
    <name type="scientific">Streptomyces acidicola</name>
    <dbReference type="NCBI Taxonomy" id="2596892"/>
    <lineage>
        <taxon>Bacteria</taxon>
        <taxon>Bacillati</taxon>
        <taxon>Actinomycetota</taxon>
        <taxon>Actinomycetes</taxon>
        <taxon>Kitasatosporales</taxon>
        <taxon>Streptomycetaceae</taxon>
        <taxon>Streptomyces</taxon>
    </lineage>
</organism>
<evidence type="ECO:0000313" key="1">
    <source>
        <dbReference type="EMBL" id="MPY47130.1"/>
    </source>
</evidence>
<name>A0A5N8WJ38_9ACTN</name>
<evidence type="ECO:0000313" key="2">
    <source>
        <dbReference type="EMBL" id="MPY47269.1"/>
    </source>
</evidence>
<proteinExistence type="predicted"/>
<dbReference type="EMBL" id="VMNX01000001">
    <property type="protein sequence ID" value="MPY47269.1"/>
    <property type="molecule type" value="Genomic_DNA"/>
</dbReference>
<protein>
    <submittedName>
        <fullName evidence="2">Uncharacterized protein</fullName>
    </submittedName>
</protein>
<keyword evidence="3" id="KW-1185">Reference proteome</keyword>
<evidence type="ECO:0000313" key="3">
    <source>
        <dbReference type="Proteomes" id="UP000373149"/>
    </source>
</evidence>
<gene>
    <name evidence="1" type="ORF">FPZ41_00445</name>
    <name evidence="2" type="ORF">FPZ41_01150</name>
</gene>
<dbReference type="EMBL" id="VMNX01000001">
    <property type="protein sequence ID" value="MPY47130.1"/>
    <property type="molecule type" value="Genomic_DNA"/>
</dbReference>
<dbReference type="RefSeq" id="WP_152857967.1">
    <property type="nucleotide sequence ID" value="NZ_VMNX01000001.1"/>
</dbReference>
<sequence length="61" mass="6439">MPSREEIFNAAVAAMRRGHQLNAQGADESHPDYANVMPTLHAAIAAGFTDAEIYAAATAPQ</sequence>